<comment type="catalytic activity">
    <reaction evidence="1 5">
        <text>a beta-lactam + H2O = a substituted beta-amino acid</text>
        <dbReference type="Rhea" id="RHEA:20401"/>
        <dbReference type="ChEBI" id="CHEBI:15377"/>
        <dbReference type="ChEBI" id="CHEBI:35627"/>
        <dbReference type="ChEBI" id="CHEBI:140347"/>
        <dbReference type="EC" id="3.5.2.6"/>
    </reaction>
</comment>
<accession>A0ABT3G1V6</accession>
<evidence type="ECO:0000256" key="2">
    <source>
        <dbReference type="ARBA" id="ARBA00007840"/>
    </source>
</evidence>
<dbReference type="InterPro" id="IPR050491">
    <property type="entry name" value="AmpC-like"/>
</dbReference>
<feature type="chain" id="PRO_5045209293" description="Beta-lactamase" evidence="7">
    <location>
        <begin position="22"/>
        <end position="422"/>
    </location>
</feature>
<dbReference type="Pfam" id="PF00144">
    <property type="entry name" value="Beta-lactamase"/>
    <property type="match status" value="1"/>
</dbReference>
<organism evidence="9 10">
    <name type="scientific">Luteolibacter rhizosphaerae</name>
    <dbReference type="NCBI Taxonomy" id="2989719"/>
    <lineage>
        <taxon>Bacteria</taxon>
        <taxon>Pseudomonadati</taxon>
        <taxon>Verrucomicrobiota</taxon>
        <taxon>Verrucomicrobiia</taxon>
        <taxon>Verrucomicrobiales</taxon>
        <taxon>Verrucomicrobiaceae</taxon>
        <taxon>Luteolibacter</taxon>
    </lineage>
</organism>
<evidence type="ECO:0000256" key="1">
    <source>
        <dbReference type="ARBA" id="ARBA00001526"/>
    </source>
</evidence>
<comment type="caution">
    <text evidence="9">The sequence shown here is derived from an EMBL/GenBank/DDBJ whole genome shotgun (WGS) entry which is preliminary data.</text>
</comment>
<reference evidence="9" key="1">
    <citation type="submission" date="2022-10" db="EMBL/GenBank/DDBJ databases">
        <title>Luteolibacter sp. GHJ8, whole genome shotgun sequencing project.</title>
        <authorList>
            <person name="Zhao G."/>
            <person name="Shen L."/>
        </authorList>
    </citation>
    <scope>NUCLEOTIDE SEQUENCE</scope>
    <source>
        <strain evidence="9">GHJ8</strain>
    </source>
</reference>
<gene>
    <name evidence="9" type="ORF">OJ996_08285</name>
</gene>
<proteinExistence type="inferred from homology"/>
<dbReference type="PROSITE" id="PS51257">
    <property type="entry name" value="PROKAR_LIPOPROTEIN"/>
    <property type="match status" value="1"/>
</dbReference>
<evidence type="ECO:0000259" key="8">
    <source>
        <dbReference type="Pfam" id="PF00144"/>
    </source>
</evidence>
<comment type="similarity">
    <text evidence="2 5">Belongs to the class-C beta-lactamase family.</text>
</comment>
<dbReference type="SUPFAM" id="SSF56601">
    <property type="entry name" value="beta-lactamase/transpeptidase-like"/>
    <property type="match status" value="1"/>
</dbReference>
<feature type="signal peptide" evidence="7">
    <location>
        <begin position="1"/>
        <end position="21"/>
    </location>
</feature>
<name>A0ABT3G1V6_9BACT</name>
<keyword evidence="4 5" id="KW-0046">Antibiotic resistance</keyword>
<dbReference type="EC" id="3.5.2.6" evidence="5"/>
<feature type="region of interest" description="Disordered" evidence="6">
    <location>
        <begin position="402"/>
        <end position="422"/>
    </location>
</feature>
<dbReference type="Gene3D" id="3.40.710.10">
    <property type="entry name" value="DD-peptidase/beta-lactamase superfamily"/>
    <property type="match status" value="1"/>
</dbReference>
<dbReference type="RefSeq" id="WP_264513072.1">
    <property type="nucleotide sequence ID" value="NZ_JAPDDR010000004.1"/>
</dbReference>
<evidence type="ECO:0000313" key="10">
    <source>
        <dbReference type="Proteomes" id="UP001165653"/>
    </source>
</evidence>
<evidence type="ECO:0000256" key="3">
    <source>
        <dbReference type="ARBA" id="ARBA00022801"/>
    </source>
</evidence>
<dbReference type="PANTHER" id="PTHR46825:SF8">
    <property type="entry name" value="BETA-LACTAMASE-RELATED"/>
    <property type="match status" value="1"/>
</dbReference>
<keyword evidence="7" id="KW-0732">Signal</keyword>
<evidence type="ECO:0000256" key="6">
    <source>
        <dbReference type="SAM" id="MobiDB-lite"/>
    </source>
</evidence>
<protein>
    <recommendedName>
        <fullName evidence="5">Beta-lactamase</fullName>
        <ecNumber evidence="5">3.5.2.6</ecNumber>
    </recommendedName>
</protein>
<dbReference type="Proteomes" id="UP001165653">
    <property type="component" value="Unassembled WGS sequence"/>
</dbReference>
<dbReference type="InterPro" id="IPR001586">
    <property type="entry name" value="Beta-lactam_class-C_AS"/>
</dbReference>
<keyword evidence="3 5" id="KW-0378">Hydrolase</keyword>
<sequence length="422" mass="44590">MSSRPITALLVAVAGISCALADKPLAQAAAELAGKLPAGCIVTGESLKGEASFALAGKAEPADIPTEKRIFEIGSISKVFTGLLLADAVESGKLRLDTTLAELLGKELKFADPKVGRITLLQLATHTSGLPRLPDNIGPSPDTAEDPYADYGRKQARTYLAKAKLTGDPPYPASYSNYGMGLLGDLLAEASGKSWEELVKEKITGPLGMSDTVVVLNEEQKSRLAPPYAGNKANHSWTFQAMVGAGGLRSTASDLLRFGEALIDPAKAPLAPAIRRMMEVHAPYRDMSAEIGLGIIIAKLDGQREYTHDGGTGGYRSTLQVIPALKRVRVVLVNNSDLAASAVLGATREQANAADTPEIKLAPDELDAFTGTYEIGPASSFTILRRDDALWVRIRPDLPAREAGGEGSLPLSGCPRRTPVRA</sequence>
<dbReference type="PROSITE" id="PS00336">
    <property type="entry name" value="BETA_LACTAMASE_C"/>
    <property type="match status" value="1"/>
</dbReference>
<feature type="domain" description="Beta-lactamase-related" evidence="8">
    <location>
        <begin position="65"/>
        <end position="347"/>
    </location>
</feature>
<evidence type="ECO:0000256" key="4">
    <source>
        <dbReference type="ARBA" id="ARBA00023251"/>
    </source>
</evidence>
<evidence type="ECO:0000256" key="5">
    <source>
        <dbReference type="RuleBase" id="RU361140"/>
    </source>
</evidence>
<evidence type="ECO:0000256" key="7">
    <source>
        <dbReference type="SAM" id="SignalP"/>
    </source>
</evidence>
<evidence type="ECO:0000313" key="9">
    <source>
        <dbReference type="EMBL" id="MCW1913569.1"/>
    </source>
</evidence>
<dbReference type="PANTHER" id="PTHR46825">
    <property type="entry name" value="D-ALANYL-D-ALANINE-CARBOXYPEPTIDASE/ENDOPEPTIDASE AMPH"/>
    <property type="match status" value="1"/>
</dbReference>
<dbReference type="EMBL" id="JAPDDR010000004">
    <property type="protein sequence ID" value="MCW1913569.1"/>
    <property type="molecule type" value="Genomic_DNA"/>
</dbReference>
<dbReference type="InterPro" id="IPR012338">
    <property type="entry name" value="Beta-lactam/transpept-like"/>
</dbReference>
<dbReference type="InterPro" id="IPR001466">
    <property type="entry name" value="Beta-lactam-related"/>
</dbReference>
<keyword evidence="10" id="KW-1185">Reference proteome</keyword>